<keyword evidence="12" id="KW-1185">Reference proteome</keyword>
<dbReference type="InterPro" id="IPR050790">
    <property type="entry name" value="ExbB/TolQ_transport"/>
</dbReference>
<evidence type="ECO:0000256" key="3">
    <source>
        <dbReference type="ARBA" id="ARBA00022692"/>
    </source>
</evidence>
<dbReference type="PIRSF" id="PIRSF037714">
    <property type="entry name" value="TolR"/>
    <property type="match status" value="1"/>
</dbReference>
<keyword evidence="5 8" id="KW-0472">Membrane</keyword>
<feature type="transmembrane region" description="Helical" evidence="8">
    <location>
        <begin position="402"/>
        <end position="427"/>
    </location>
</feature>
<keyword evidence="6" id="KW-0813">Transport</keyword>
<feature type="chain" id="PRO_5045494921" evidence="9">
    <location>
        <begin position="25"/>
        <end position="460"/>
    </location>
</feature>
<sequence>MNKSFKIFAAAISMGAALAGSAMAQSEPASSISELLNRVRTDAREMSAENQRRLQEFREARGQQSALLAQARSQLSALEGQAAGIRTQYDQNEARIDELSAQLREAQGEFGELFGAARQTAGEFASIIDASIVSAQVPNRTATLVELSESRALPGTEQLSQIHRRMTEEMILQGQVVTFDRVVNGLGGGQPVSVTRVGPFIAWANDGSTIFVQWTEGENGDFDLSPLDRQPPADIVNAASRVTNASSDEIVMGPVDPSRGGLLAIYRDVPNLQERIAQGRTVGYIILGLLAISVAFGLLRLVQLLLESGAVAAQKRRSTPSRGNSLGRVMAVYEEYKDRGIETIELKLDEAILRETPKLEFGLNFLKLAAGIAPLLGLLGTVTGMIRTFTQITLFGTGDPKIMAGGISEALVTTVLGLVSAIPLLFIHSFAASFARGVQQVLEEQAAGMVARSAEERRPS</sequence>
<comment type="caution">
    <text evidence="11">The sequence shown here is derived from an EMBL/GenBank/DDBJ whole genome shotgun (WGS) entry which is preliminary data.</text>
</comment>
<keyword evidence="2" id="KW-1003">Cell membrane</keyword>
<feature type="domain" description="MotA/TolQ/ExbB proton channel" evidence="10">
    <location>
        <begin position="338"/>
        <end position="440"/>
    </location>
</feature>
<feature type="signal peptide" evidence="9">
    <location>
        <begin position="1"/>
        <end position="24"/>
    </location>
</feature>
<evidence type="ECO:0000259" key="10">
    <source>
        <dbReference type="Pfam" id="PF01618"/>
    </source>
</evidence>
<evidence type="ECO:0000256" key="7">
    <source>
        <dbReference type="SAM" id="Coils"/>
    </source>
</evidence>
<dbReference type="Pfam" id="PF01618">
    <property type="entry name" value="MotA_ExbB"/>
    <property type="match status" value="1"/>
</dbReference>
<feature type="transmembrane region" description="Helical" evidence="8">
    <location>
        <begin position="282"/>
        <end position="306"/>
    </location>
</feature>
<keyword evidence="3 8" id="KW-0812">Transmembrane</keyword>
<feature type="transmembrane region" description="Helical" evidence="8">
    <location>
        <begin position="368"/>
        <end position="390"/>
    </location>
</feature>
<dbReference type="InterPro" id="IPR017270">
    <property type="entry name" value="MotA/TolQ/ExbB-rel"/>
</dbReference>
<organism evidence="11 12">
    <name type="scientific">Hyphobacterium vulgare</name>
    <dbReference type="NCBI Taxonomy" id="1736751"/>
    <lineage>
        <taxon>Bacteria</taxon>
        <taxon>Pseudomonadati</taxon>
        <taxon>Pseudomonadota</taxon>
        <taxon>Alphaproteobacteria</taxon>
        <taxon>Maricaulales</taxon>
        <taxon>Maricaulaceae</taxon>
        <taxon>Hyphobacterium</taxon>
    </lineage>
</organism>
<evidence type="ECO:0000256" key="6">
    <source>
        <dbReference type="RuleBase" id="RU004057"/>
    </source>
</evidence>
<feature type="coiled-coil region" evidence="7">
    <location>
        <begin position="68"/>
        <end position="109"/>
    </location>
</feature>
<proteinExistence type="inferred from homology"/>
<evidence type="ECO:0000256" key="4">
    <source>
        <dbReference type="ARBA" id="ARBA00022989"/>
    </source>
</evidence>
<evidence type="ECO:0000256" key="1">
    <source>
        <dbReference type="ARBA" id="ARBA00004651"/>
    </source>
</evidence>
<dbReference type="EMBL" id="JBHRSV010000001">
    <property type="protein sequence ID" value="MFC2925221.1"/>
    <property type="molecule type" value="Genomic_DNA"/>
</dbReference>
<evidence type="ECO:0000256" key="9">
    <source>
        <dbReference type="SAM" id="SignalP"/>
    </source>
</evidence>
<comment type="subcellular location">
    <subcellularLocation>
        <location evidence="1">Cell membrane</location>
        <topology evidence="1">Multi-pass membrane protein</topology>
    </subcellularLocation>
    <subcellularLocation>
        <location evidence="6">Membrane</location>
        <topology evidence="6">Multi-pass membrane protein</topology>
    </subcellularLocation>
</comment>
<protein>
    <submittedName>
        <fullName evidence="11">MotA/TolQ/ExbB proton channel family protein</fullName>
    </submittedName>
</protein>
<dbReference type="PANTHER" id="PTHR30625">
    <property type="entry name" value="PROTEIN TOLQ"/>
    <property type="match status" value="1"/>
</dbReference>
<name>A0ABV6ZUU1_9PROT</name>
<keyword evidence="6" id="KW-0653">Protein transport</keyword>
<accession>A0ABV6ZUU1</accession>
<evidence type="ECO:0000256" key="2">
    <source>
        <dbReference type="ARBA" id="ARBA00022475"/>
    </source>
</evidence>
<dbReference type="Proteomes" id="UP001595379">
    <property type="component" value="Unassembled WGS sequence"/>
</dbReference>
<evidence type="ECO:0000313" key="11">
    <source>
        <dbReference type="EMBL" id="MFC2925221.1"/>
    </source>
</evidence>
<dbReference type="RefSeq" id="WP_343164098.1">
    <property type="nucleotide sequence ID" value="NZ_JBHRSV010000001.1"/>
</dbReference>
<reference evidence="12" key="1">
    <citation type="journal article" date="2019" name="Int. J. Syst. Evol. Microbiol.">
        <title>The Global Catalogue of Microorganisms (GCM) 10K type strain sequencing project: providing services to taxonomists for standard genome sequencing and annotation.</title>
        <authorList>
            <consortium name="The Broad Institute Genomics Platform"/>
            <consortium name="The Broad Institute Genome Sequencing Center for Infectious Disease"/>
            <person name="Wu L."/>
            <person name="Ma J."/>
        </authorList>
    </citation>
    <scope>NUCLEOTIDE SEQUENCE [LARGE SCALE GENOMIC DNA]</scope>
    <source>
        <strain evidence="12">KCTC 52487</strain>
    </source>
</reference>
<evidence type="ECO:0000313" key="12">
    <source>
        <dbReference type="Proteomes" id="UP001595379"/>
    </source>
</evidence>
<gene>
    <name evidence="11" type="ORF">ACFOOR_03785</name>
</gene>
<evidence type="ECO:0000256" key="8">
    <source>
        <dbReference type="SAM" id="Phobius"/>
    </source>
</evidence>
<keyword evidence="4 8" id="KW-1133">Transmembrane helix</keyword>
<keyword evidence="9" id="KW-0732">Signal</keyword>
<keyword evidence="7" id="KW-0175">Coiled coil</keyword>
<comment type="similarity">
    <text evidence="6">Belongs to the exbB/tolQ family.</text>
</comment>
<evidence type="ECO:0000256" key="5">
    <source>
        <dbReference type="ARBA" id="ARBA00023136"/>
    </source>
</evidence>
<dbReference type="InterPro" id="IPR002898">
    <property type="entry name" value="MotA_ExbB_proton_chnl"/>
</dbReference>
<dbReference type="PANTHER" id="PTHR30625:SF11">
    <property type="entry name" value="MOTA_TOLQ_EXBB PROTON CHANNEL DOMAIN-CONTAINING PROTEIN"/>
    <property type="match status" value="1"/>
</dbReference>